<dbReference type="SUPFAM" id="SSF54593">
    <property type="entry name" value="Glyoxalase/Bleomycin resistance protein/Dihydroxybiphenyl dioxygenase"/>
    <property type="match status" value="1"/>
</dbReference>
<name>A0A4V0NEP6_SORCE</name>
<proteinExistence type="predicted"/>
<evidence type="ECO:0000259" key="1">
    <source>
        <dbReference type="PROSITE" id="PS51819"/>
    </source>
</evidence>
<dbReference type="InterPro" id="IPR029068">
    <property type="entry name" value="Glyas_Bleomycin-R_OHBP_Dase"/>
</dbReference>
<gene>
    <name evidence="2" type="ORF">SOCEGT47_074720</name>
</gene>
<dbReference type="RefSeq" id="WP_242516698.1">
    <property type="nucleotide sequence ID" value="NZ_CP012670.1"/>
</dbReference>
<feature type="domain" description="VOC" evidence="1">
    <location>
        <begin position="1"/>
        <end position="126"/>
    </location>
</feature>
<dbReference type="InterPro" id="IPR004360">
    <property type="entry name" value="Glyas_Fos-R_dOase_dom"/>
</dbReference>
<dbReference type="Pfam" id="PF00903">
    <property type="entry name" value="Glyoxalase"/>
    <property type="match status" value="1"/>
</dbReference>
<protein>
    <submittedName>
        <fullName evidence="2">Glyoxalase</fullName>
    </submittedName>
</protein>
<dbReference type="EMBL" id="CP012670">
    <property type="protein sequence ID" value="AUX26902.1"/>
    <property type="molecule type" value="Genomic_DNA"/>
</dbReference>
<organism evidence="2 3">
    <name type="scientific">Sorangium cellulosum</name>
    <name type="common">Polyangium cellulosum</name>
    <dbReference type="NCBI Taxonomy" id="56"/>
    <lineage>
        <taxon>Bacteria</taxon>
        <taxon>Pseudomonadati</taxon>
        <taxon>Myxococcota</taxon>
        <taxon>Polyangia</taxon>
        <taxon>Polyangiales</taxon>
        <taxon>Polyangiaceae</taxon>
        <taxon>Sorangium</taxon>
    </lineage>
</organism>
<reference evidence="2 3" key="1">
    <citation type="submission" date="2015-09" db="EMBL/GenBank/DDBJ databases">
        <title>Sorangium comparison.</title>
        <authorList>
            <person name="Zaburannyi N."/>
            <person name="Bunk B."/>
            <person name="Overmann J."/>
            <person name="Mueller R."/>
        </authorList>
    </citation>
    <scope>NUCLEOTIDE SEQUENCE [LARGE SCALE GENOMIC DNA]</scope>
    <source>
        <strain evidence="2 3">So ceGT47</strain>
    </source>
</reference>
<dbReference type="AlphaFoldDB" id="A0A4V0NEP6"/>
<evidence type="ECO:0000313" key="3">
    <source>
        <dbReference type="Proteomes" id="UP000295781"/>
    </source>
</evidence>
<sequence>MLTNLTPNLMVDDLHSAIAFYCDVLGFELVKTTPERGEKEFAILMSGDVEWMLQTRASWAKECPTIAKLPLGGSVVCYADVDDVRALRRRVEGKVEVIKDLFETTYGTIEFFIRDPNGYILGFCEHSAH</sequence>
<dbReference type="InterPro" id="IPR037523">
    <property type="entry name" value="VOC_core"/>
</dbReference>
<dbReference type="Proteomes" id="UP000295781">
    <property type="component" value="Chromosome"/>
</dbReference>
<evidence type="ECO:0000313" key="2">
    <source>
        <dbReference type="EMBL" id="AUX26902.1"/>
    </source>
</evidence>
<dbReference type="PROSITE" id="PS51819">
    <property type="entry name" value="VOC"/>
    <property type="match status" value="1"/>
</dbReference>
<dbReference type="Gene3D" id="3.10.180.10">
    <property type="entry name" value="2,3-Dihydroxybiphenyl 1,2-Dioxygenase, domain 1"/>
    <property type="match status" value="1"/>
</dbReference>
<accession>A0A4V0NEP6</accession>